<dbReference type="Proteomes" id="UP000199036">
    <property type="component" value="Unassembled WGS sequence"/>
</dbReference>
<dbReference type="CDD" id="cd10917">
    <property type="entry name" value="CE4_NodB_like_6s_7s"/>
    <property type="match status" value="1"/>
</dbReference>
<reference evidence="6" key="1">
    <citation type="submission" date="2016-10" db="EMBL/GenBank/DDBJ databases">
        <authorList>
            <person name="Varghese N."/>
            <person name="Submissions S."/>
        </authorList>
    </citation>
    <scope>NUCLEOTIDE SEQUENCE [LARGE SCALE GENOMIC DNA]</scope>
    <source>
        <strain evidence="6">DS-12</strain>
    </source>
</reference>
<dbReference type="EMBL" id="FOVI01000002">
    <property type="protein sequence ID" value="SFN19101.1"/>
    <property type="molecule type" value="Genomic_DNA"/>
</dbReference>
<dbReference type="Pfam" id="PF01522">
    <property type="entry name" value="Polysacc_deac_1"/>
    <property type="match status" value="1"/>
</dbReference>
<feature type="domain" description="NodB homology" evidence="4">
    <location>
        <begin position="68"/>
        <end position="245"/>
    </location>
</feature>
<evidence type="ECO:0000259" key="4">
    <source>
        <dbReference type="PROSITE" id="PS51677"/>
    </source>
</evidence>
<name>A0A1I4WZE9_9FLAO</name>
<dbReference type="InterPro" id="IPR011330">
    <property type="entry name" value="Glyco_hydro/deAcase_b/a-brl"/>
</dbReference>
<dbReference type="AlphaFoldDB" id="A0A1I4WZE9"/>
<accession>A0A1I4WZE9</accession>
<organism evidence="5 6">
    <name type="scientific">Paenimyroides ummariense</name>
    <dbReference type="NCBI Taxonomy" id="913024"/>
    <lineage>
        <taxon>Bacteria</taxon>
        <taxon>Pseudomonadati</taxon>
        <taxon>Bacteroidota</taxon>
        <taxon>Flavobacteriia</taxon>
        <taxon>Flavobacteriales</taxon>
        <taxon>Flavobacteriaceae</taxon>
        <taxon>Paenimyroides</taxon>
    </lineage>
</organism>
<proteinExistence type="predicted"/>
<evidence type="ECO:0000256" key="3">
    <source>
        <dbReference type="SAM" id="Phobius"/>
    </source>
</evidence>
<dbReference type="InterPro" id="IPR002509">
    <property type="entry name" value="NODB_dom"/>
</dbReference>
<dbReference type="PROSITE" id="PS51677">
    <property type="entry name" value="NODB"/>
    <property type="match status" value="1"/>
</dbReference>
<evidence type="ECO:0000313" key="5">
    <source>
        <dbReference type="EMBL" id="SFN19101.1"/>
    </source>
</evidence>
<keyword evidence="1" id="KW-0479">Metal-binding</keyword>
<keyword evidence="3" id="KW-0472">Membrane</keyword>
<feature type="transmembrane region" description="Helical" evidence="3">
    <location>
        <begin position="7"/>
        <end position="23"/>
    </location>
</feature>
<dbReference type="Gene3D" id="3.20.20.370">
    <property type="entry name" value="Glycoside hydrolase/deacetylase"/>
    <property type="match status" value="1"/>
</dbReference>
<keyword evidence="3" id="KW-0812">Transmembrane</keyword>
<evidence type="ECO:0000313" key="6">
    <source>
        <dbReference type="Proteomes" id="UP000199036"/>
    </source>
</evidence>
<keyword evidence="6" id="KW-1185">Reference proteome</keyword>
<keyword evidence="3" id="KW-1133">Transmembrane helix</keyword>
<evidence type="ECO:0000256" key="2">
    <source>
        <dbReference type="ARBA" id="ARBA00022801"/>
    </source>
</evidence>
<dbReference type="GO" id="GO:0005975">
    <property type="term" value="P:carbohydrate metabolic process"/>
    <property type="evidence" value="ECO:0007669"/>
    <property type="project" value="InterPro"/>
</dbReference>
<dbReference type="OrthoDB" id="9812065at2"/>
<dbReference type="SUPFAM" id="SSF88713">
    <property type="entry name" value="Glycoside hydrolase/deacetylase"/>
    <property type="match status" value="1"/>
</dbReference>
<sequence>MLRHKYIKWFFIALLIFLWYAYFSGKLPLFLIFIAILFWLGITAWGSFDIRLNYFVKANSSNKKFNRNVVALTFDDGPTEVTSEILNLLEKYNQRATFFFIGKQIEKYPEILKNIVGQGHTIANHTYSHTNKMGFLSKKEVDNEIASTQNIIQQITGKIPNLFRPPFGVTNPNIAWACKENRVEVIGWNVRSLDTVITSEDKILSRILDRFEKGSIILLHDTSTKTLNVLERLLITMEKKQIQSVTVDELLNIKAYK</sequence>
<dbReference type="GO" id="GO:0016020">
    <property type="term" value="C:membrane"/>
    <property type="evidence" value="ECO:0007669"/>
    <property type="project" value="TreeGrafter"/>
</dbReference>
<evidence type="ECO:0000256" key="1">
    <source>
        <dbReference type="ARBA" id="ARBA00022723"/>
    </source>
</evidence>
<dbReference type="RefSeq" id="WP_091518186.1">
    <property type="nucleotide sequence ID" value="NZ_FOVI01000002.1"/>
</dbReference>
<dbReference type="PANTHER" id="PTHR10587">
    <property type="entry name" value="GLYCOSYL TRANSFERASE-RELATED"/>
    <property type="match status" value="1"/>
</dbReference>
<keyword evidence="2" id="KW-0378">Hydrolase</keyword>
<gene>
    <name evidence="5" type="ORF">SAMN05421741_10234</name>
</gene>
<dbReference type="GO" id="GO:0016810">
    <property type="term" value="F:hydrolase activity, acting on carbon-nitrogen (but not peptide) bonds"/>
    <property type="evidence" value="ECO:0007669"/>
    <property type="project" value="InterPro"/>
</dbReference>
<protein>
    <submittedName>
        <fullName evidence="5">Peptidoglycan/xylan/chitin deacetylase, PgdA/CDA1 family</fullName>
    </submittedName>
</protein>
<dbReference type="PANTHER" id="PTHR10587:SF133">
    <property type="entry name" value="CHITIN DEACETYLASE 1-RELATED"/>
    <property type="match status" value="1"/>
</dbReference>
<feature type="transmembrane region" description="Helical" evidence="3">
    <location>
        <begin position="29"/>
        <end position="48"/>
    </location>
</feature>
<dbReference type="STRING" id="913024.SAMN05421741_10234"/>
<dbReference type="InterPro" id="IPR050248">
    <property type="entry name" value="Polysacc_deacetylase_ArnD"/>
</dbReference>
<dbReference type="GO" id="GO:0046872">
    <property type="term" value="F:metal ion binding"/>
    <property type="evidence" value="ECO:0007669"/>
    <property type="project" value="UniProtKB-KW"/>
</dbReference>